<accession>A0ACB7ZEN5</accession>
<organism evidence="1 2">
    <name type="scientific">Vaccinium darrowii</name>
    <dbReference type="NCBI Taxonomy" id="229202"/>
    <lineage>
        <taxon>Eukaryota</taxon>
        <taxon>Viridiplantae</taxon>
        <taxon>Streptophyta</taxon>
        <taxon>Embryophyta</taxon>
        <taxon>Tracheophyta</taxon>
        <taxon>Spermatophyta</taxon>
        <taxon>Magnoliopsida</taxon>
        <taxon>eudicotyledons</taxon>
        <taxon>Gunneridae</taxon>
        <taxon>Pentapetalae</taxon>
        <taxon>asterids</taxon>
        <taxon>Ericales</taxon>
        <taxon>Ericaceae</taxon>
        <taxon>Vaccinioideae</taxon>
        <taxon>Vaccinieae</taxon>
        <taxon>Vaccinium</taxon>
    </lineage>
</organism>
<name>A0ACB7ZEN5_9ERIC</name>
<evidence type="ECO:0000313" key="2">
    <source>
        <dbReference type="Proteomes" id="UP000828048"/>
    </source>
</evidence>
<gene>
    <name evidence="1" type="ORF">Vadar_028172</name>
</gene>
<protein>
    <submittedName>
        <fullName evidence="1">Uncharacterized protein</fullName>
    </submittedName>
</protein>
<proteinExistence type="predicted"/>
<dbReference type="Proteomes" id="UP000828048">
    <property type="component" value="Chromosome 12"/>
</dbReference>
<reference evidence="1 2" key="1">
    <citation type="journal article" date="2021" name="Hortic Res">
        <title>High-quality reference genome and annotation aids understanding of berry development for evergreen blueberry (Vaccinium darrowii).</title>
        <authorList>
            <person name="Yu J."/>
            <person name="Hulse-Kemp A.M."/>
            <person name="Babiker E."/>
            <person name="Staton M."/>
        </authorList>
    </citation>
    <scope>NUCLEOTIDE SEQUENCE [LARGE SCALE GENOMIC DNA]</scope>
    <source>
        <strain evidence="2">cv. NJ 8807/NJ 8810</strain>
        <tissue evidence="1">Young leaf</tissue>
    </source>
</reference>
<dbReference type="EMBL" id="CM037162">
    <property type="protein sequence ID" value="KAH7864314.1"/>
    <property type="molecule type" value="Genomic_DNA"/>
</dbReference>
<evidence type="ECO:0000313" key="1">
    <source>
        <dbReference type="EMBL" id="KAH7864314.1"/>
    </source>
</evidence>
<comment type="caution">
    <text evidence="1">The sequence shown here is derived from an EMBL/GenBank/DDBJ whole genome shotgun (WGS) entry which is preliminary data.</text>
</comment>
<keyword evidence="2" id="KW-1185">Reference proteome</keyword>
<sequence length="1375" mass="155809">MESFTGAFYGSTIVSDRDHESVSPYSDLDFVNGFGFENNSLDYVAADRPTTSDILIPSRLESVDKDSAEETDFSDSVLRKMLMDSFTGAYYGSTFVSDRDHKSVAAYSDLDFVDGFGFKDDSLDYVAADFPTTSAIQYPLIPKSLESVDKDSAKEKDFSDSVLSYIHQVLMEDHSDNEASTIQDSTLDAAEKSLYEILHKDPSCSSSLRNSPSETQTSWRFSDRIEETIKTLPCRNFESSGYGCNGLTPSVAKEKFLTINPNPENQEVELLDGIQRRRKILHRQESNLQEGGNKKKHFTHYAEESVLHEMFDRVLSLYRDALPDGVSVEFRQQVGVKGSDDELAYARKGIRKREATDTRSLLMQCMQSVASNDHRSASNLLKQIRSRSSPLGDGTQRLAHYFANGLEARLAGYGNMEYTSLSSKMSDASVLKAYKMFLSAFPFMETSFFFSNKVIMELAKEATTLHIIHFGGTFGFQWPYLIQRLSARPGGPPRLRITGIEIHKADFRLASRVKETLANYCERFNVPFEYNGVVQKWETICVEDLRIQKDEVIVVNCLCLSMFVLDDLIADHSPRDAILNLIKRISPDIFIHGIVNGTYNSPFFVSRFREALFHFSSLFDMVEANLTRESQERMVFERDIMGNAFLNVIACEGVGRIVRPETYKQWQIRTVRAGFRQLPLKQEITKEVKAKVKLCYHKGFFVKEDSEWMLIGWKGRVIGAIISLNLLGYFIRVFEFLNLGFFVQFLYRKDASGFVYGDTSLDYVAVDLPTTSDLQYPLIPNRMKSVNKDSSVEKALSDSVLRNINQILMEDHSVDEAFTIQDSTLHATEKSLFEILHKDPSYSSSSADSCSETQTSCRSGDSIEETIYTQPSRNFESSDYGCSGLTTSVVKERVLTVNQNPEKQEGELLDSVLRRRKIVHREESDLQEGGNKKHFTHCAEESVLQEMFDRVLSLYRDDLPDGVSREFRQKVGAKGSDDELAYSRKGITKREAIDLRSLLMQCMQSVASNDHGRARNLLKQIRSRSSPLGNGSQRLAHYFANGLEARLAGYGNIEFKSHSSKMSDAGVLKAYKLYLSAFPFMETSIFFSNQMIMEVAKKATTLHIINFGGTVGFQWPYLIQHLSTRPGGPPRLRITGIEFPQTGFQLASRVKETLANYCERFNVPFEYNGIAQKWETICVEDLRIQKDEVIVANCLSLSMFILDDSITDLSPRDAVLNLIKRTSPDIFIHGIFNGSFNSPFFISRFREALFHFSSLFDMAEANLTRESQERMVFERDIMGNSILNVIACEGVGRIVRPETYKQWQIRTVRAGFRQLPLKQEITKEVKAKLCLSTEIYFNPTFALGETHTERDAYTGFSQITAVIHGFHAKALACGL</sequence>